<comment type="similarity">
    <text evidence="2 7">Belongs to the sodium:solute symporter (SSF) (TC 2.A.21) family.</text>
</comment>
<gene>
    <name evidence="9" type="ORF">OU415_09845</name>
</gene>
<keyword evidence="4 8" id="KW-0812">Transmembrane</keyword>
<feature type="transmembrane region" description="Helical" evidence="8">
    <location>
        <begin position="6"/>
        <end position="22"/>
    </location>
</feature>
<feature type="transmembrane region" description="Helical" evidence="8">
    <location>
        <begin position="186"/>
        <end position="205"/>
    </location>
</feature>
<keyword evidence="6 8" id="KW-0472">Membrane</keyword>
<dbReference type="PANTHER" id="PTHR48086">
    <property type="entry name" value="SODIUM/PROLINE SYMPORTER-RELATED"/>
    <property type="match status" value="1"/>
</dbReference>
<accession>A0ABT4UVJ3</accession>
<comment type="subcellular location">
    <subcellularLocation>
        <location evidence="1">Membrane</location>
        <topology evidence="1">Multi-pass membrane protein</topology>
    </subcellularLocation>
</comment>
<dbReference type="Pfam" id="PF00474">
    <property type="entry name" value="SSF"/>
    <property type="match status" value="1"/>
</dbReference>
<dbReference type="Proteomes" id="UP001210380">
    <property type="component" value="Unassembled WGS sequence"/>
</dbReference>
<keyword evidence="3" id="KW-0813">Transport</keyword>
<keyword evidence="10" id="KW-1185">Reference proteome</keyword>
<dbReference type="InterPro" id="IPR001734">
    <property type="entry name" value="Na/solute_symporter"/>
</dbReference>
<evidence type="ECO:0000256" key="4">
    <source>
        <dbReference type="ARBA" id="ARBA00022692"/>
    </source>
</evidence>
<name>A0ABT4UVJ3_9PSEU</name>
<protein>
    <submittedName>
        <fullName evidence="9">Sodium:solute symporter family protein</fullName>
    </submittedName>
</protein>
<feature type="transmembrane region" description="Helical" evidence="8">
    <location>
        <begin position="444"/>
        <end position="466"/>
    </location>
</feature>
<sequence>MSTAAVIATLIAGSGIALGFAARGRKKMDLEQWTVAGRSMGPLLLWVLMAGEAFTTFTFLGAPGQAYAQGGPSLFILAYGPMAYIVSFFLLPPLWRYAKKHGLLTQGDYFAHRFQSRGLGALVAVIGVVFVVPYTVIQLVGLGDIVTTVTGIPRAVSLLVAFVFVAVFVFVAGIRSTAWTSALKDVLIIAAVIVVGVVIPLQYFGSFSGLLDAVNAAHPGHMALPGATSSMDVSWFISTVIMSSLGFYMYPQLFQATFTANSERSIRRNATFLPFYQLALLLVFFAGLTALMVVPGLKGAESNLALMKLVLVSSPDWLVGFIAGAGALAAMVPASALVLGSATLLSRNVYQGLLRPNADPRTVLRVSRALVLLVMLIALGFALTSTAALSSLLLTAYAGVSQFFPAVLLSLIWPRVSKAGVVAGILVGEGFAFGLISAGHSVLFGLNTGLVAMVLNLAVTAGVSLLTPAPRRAAEQVPA</sequence>
<dbReference type="RefSeq" id="WP_270948309.1">
    <property type="nucleotide sequence ID" value="NZ_JAQGLA010000010.1"/>
</dbReference>
<feature type="transmembrane region" description="Helical" evidence="8">
    <location>
        <begin position="272"/>
        <end position="297"/>
    </location>
</feature>
<dbReference type="Gene3D" id="1.20.1730.10">
    <property type="entry name" value="Sodium/glucose cotransporter"/>
    <property type="match status" value="1"/>
</dbReference>
<proteinExistence type="inferred from homology"/>
<dbReference type="EMBL" id="JAQGLA010000010">
    <property type="protein sequence ID" value="MDA3625739.1"/>
    <property type="molecule type" value="Genomic_DNA"/>
</dbReference>
<dbReference type="PANTHER" id="PTHR48086:SF8">
    <property type="entry name" value="MONOCARBOXYLIC ACID PERMEASE"/>
    <property type="match status" value="1"/>
</dbReference>
<dbReference type="PROSITE" id="PS50283">
    <property type="entry name" value="NA_SOLUT_SYMP_3"/>
    <property type="match status" value="1"/>
</dbReference>
<feature type="transmembrane region" description="Helical" evidence="8">
    <location>
        <begin position="119"/>
        <end position="140"/>
    </location>
</feature>
<feature type="transmembrane region" description="Helical" evidence="8">
    <location>
        <begin position="394"/>
        <end position="413"/>
    </location>
</feature>
<evidence type="ECO:0000256" key="5">
    <source>
        <dbReference type="ARBA" id="ARBA00022989"/>
    </source>
</evidence>
<organism evidence="9 10">
    <name type="scientific">Saccharopolyspora oryzae</name>
    <dbReference type="NCBI Taxonomy" id="2997343"/>
    <lineage>
        <taxon>Bacteria</taxon>
        <taxon>Bacillati</taxon>
        <taxon>Actinomycetota</taxon>
        <taxon>Actinomycetes</taxon>
        <taxon>Pseudonocardiales</taxon>
        <taxon>Pseudonocardiaceae</taxon>
        <taxon>Saccharopolyspora</taxon>
    </lineage>
</organism>
<feature type="transmembrane region" description="Helical" evidence="8">
    <location>
        <begin position="74"/>
        <end position="98"/>
    </location>
</feature>
<evidence type="ECO:0000256" key="8">
    <source>
        <dbReference type="SAM" id="Phobius"/>
    </source>
</evidence>
<dbReference type="CDD" id="cd10322">
    <property type="entry name" value="SLC5sbd"/>
    <property type="match status" value="1"/>
</dbReference>
<feature type="transmembrane region" description="Helical" evidence="8">
    <location>
        <begin position="420"/>
        <end position="438"/>
    </location>
</feature>
<comment type="caution">
    <text evidence="9">The sequence shown here is derived from an EMBL/GenBank/DDBJ whole genome shotgun (WGS) entry which is preliminary data.</text>
</comment>
<evidence type="ECO:0000256" key="7">
    <source>
        <dbReference type="RuleBase" id="RU362091"/>
    </source>
</evidence>
<feature type="transmembrane region" description="Helical" evidence="8">
    <location>
        <begin position="317"/>
        <end position="345"/>
    </location>
</feature>
<feature type="transmembrane region" description="Helical" evidence="8">
    <location>
        <begin position="233"/>
        <end position="251"/>
    </location>
</feature>
<feature type="transmembrane region" description="Helical" evidence="8">
    <location>
        <begin position="366"/>
        <end position="388"/>
    </location>
</feature>
<evidence type="ECO:0000256" key="2">
    <source>
        <dbReference type="ARBA" id="ARBA00006434"/>
    </source>
</evidence>
<evidence type="ECO:0000256" key="3">
    <source>
        <dbReference type="ARBA" id="ARBA00022448"/>
    </source>
</evidence>
<evidence type="ECO:0000256" key="6">
    <source>
        <dbReference type="ARBA" id="ARBA00023136"/>
    </source>
</evidence>
<reference evidence="9 10" key="1">
    <citation type="submission" date="2022-11" db="EMBL/GenBank/DDBJ databases">
        <title>Draft genome sequence of Saccharopolyspora sp. WRP15-2 isolated from rhizosphere soils of wild rice in Thailand.</title>
        <authorList>
            <person name="Duangmal K."/>
            <person name="Kammanee S."/>
            <person name="Muangham S."/>
        </authorList>
    </citation>
    <scope>NUCLEOTIDE SEQUENCE [LARGE SCALE GENOMIC DNA]</scope>
    <source>
        <strain evidence="9 10">WRP15-2</strain>
    </source>
</reference>
<dbReference type="InterPro" id="IPR038377">
    <property type="entry name" value="Na/Glc_symporter_sf"/>
</dbReference>
<evidence type="ECO:0000313" key="10">
    <source>
        <dbReference type="Proteomes" id="UP001210380"/>
    </source>
</evidence>
<evidence type="ECO:0000256" key="1">
    <source>
        <dbReference type="ARBA" id="ARBA00004141"/>
    </source>
</evidence>
<evidence type="ECO:0000313" key="9">
    <source>
        <dbReference type="EMBL" id="MDA3625739.1"/>
    </source>
</evidence>
<feature type="transmembrane region" description="Helical" evidence="8">
    <location>
        <begin position="152"/>
        <end position="174"/>
    </location>
</feature>
<dbReference type="InterPro" id="IPR050277">
    <property type="entry name" value="Sodium:Solute_Symporter"/>
</dbReference>
<feature type="transmembrane region" description="Helical" evidence="8">
    <location>
        <begin position="43"/>
        <end position="62"/>
    </location>
</feature>
<keyword evidence="5 8" id="KW-1133">Transmembrane helix</keyword>